<evidence type="ECO:0000313" key="3">
    <source>
        <dbReference type="Proteomes" id="UP000254329"/>
    </source>
</evidence>
<feature type="transmembrane region" description="Helical" evidence="1">
    <location>
        <begin position="6"/>
        <end position="34"/>
    </location>
</feature>
<name>A0A377HTG1_9PAST</name>
<keyword evidence="1" id="KW-0812">Transmembrane</keyword>
<dbReference type="RefSeq" id="WP_158077973.1">
    <property type="nucleotide sequence ID" value="NZ_MUXZ01000021.1"/>
</dbReference>
<reference evidence="2 3" key="1">
    <citation type="submission" date="2018-06" db="EMBL/GenBank/DDBJ databases">
        <authorList>
            <consortium name="Pathogen Informatics"/>
            <person name="Doyle S."/>
        </authorList>
    </citation>
    <scope>NUCLEOTIDE SEQUENCE [LARGE SCALE GENOMIC DNA]</scope>
    <source>
        <strain evidence="2 3">NCTC1659</strain>
    </source>
</reference>
<dbReference type="EMBL" id="UGHF01000001">
    <property type="protein sequence ID" value="STO59714.1"/>
    <property type="molecule type" value="Genomic_DNA"/>
</dbReference>
<evidence type="ECO:0000313" key="2">
    <source>
        <dbReference type="EMBL" id="STO59714.1"/>
    </source>
</evidence>
<dbReference type="Proteomes" id="UP000254329">
    <property type="component" value="Unassembled WGS sequence"/>
</dbReference>
<dbReference type="AlphaFoldDB" id="A0A377HTG1"/>
<keyword evidence="1" id="KW-1133">Transmembrane helix</keyword>
<proteinExistence type="predicted"/>
<evidence type="ECO:0000256" key="1">
    <source>
        <dbReference type="SAM" id="Phobius"/>
    </source>
</evidence>
<gene>
    <name evidence="2" type="ORF">NCTC1659_00975</name>
</gene>
<organism evidence="2 3">
    <name type="scientific">Canicola haemoglobinophilus</name>
    <dbReference type="NCBI Taxonomy" id="733"/>
    <lineage>
        <taxon>Bacteria</taxon>
        <taxon>Pseudomonadati</taxon>
        <taxon>Pseudomonadota</taxon>
        <taxon>Gammaproteobacteria</taxon>
        <taxon>Pasteurellales</taxon>
        <taxon>Pasteurellaceae</taxon>
        <taxon>Canicola</taxon>
    </lineage>
</organism>
<keyword evidence="3" id="KW-1185">Reference proteome</keyword>
<keyword evidence="1" id="KW-0472">Membrane</keyword>
<sequence>MLSSAPVAVGILGGAATYSAIAIAVAAGGVGVLTSLRNYKEISRSENKLVLQKR</sequence>
<accession>A0A377HTG1</accession>
<protein>
    <submittedName>
        <fullName evidence="2">Uncharacterized protein</fullName>
    </submittedName>
</protein>